<accession>A0A1J6W338</accession>
<sequence>MLAKERGKPIKIDQLEALLRGLNKNHSKIPLIEPDLKKRKAGYNGEKAVDYQLSFLKDKKYMVFNDLKLPLAPDYFQIDSLLFTPYYTLILEIKNILGTLTIDSDFNQLIRSYNGIESGFQDPVMQVKRLKLLLQQFFLDHKLTIPPIEYLVVISNPGTILRMSNGQDKKPPYDKIIHSQNLLSEVSKLNSIYKEEKVSKNEMRKIKRVLLNKHSNIFKSILTNYKISEDEILKGIYCEICAGKMERVFGSWYCNYCKFYSKTAHEQKIEDYFLLIKPFITNKELRGFLDIYSRKTAEKILASLNLKTTGSTKGTIYHKEFH</sequence>
<gene>
    <name evidence="2" type="ORF">BHE18_08120</name>
</gene>
<evidence type="ECO:0000313" key="3">
    <source>
        <dbReference type="Proteomes" id="UP000182062"/>
    </source>
</evidence>
<dbReference type="AlphaFoldDB" id="A0A1J6W338"/>
<dbReference type="RefSeq" id="WP_071618216.1">
    <property type="nucleotide sequence ID" value="NZ_MINN01000074.1"/>
</dbReference>
<dbReference type="Pfam" id="PF08378">
    <property type="entry name" value="NERD"/>
    <property type="match status" value="1"/>
</dbReference>
<organism evidence="2 3">
    <name type="scientific">Rossellomorea aquimaris</name>
    <dbReference type="NCBI Taxonomy" id="189382"/>
    <lineage>
        <taxon>Bacteria</taxon>
        <taxon>Bacillati</taxon>
        <taxon>Bacillota</taxon>
        <taxon>Bacilli</taxon>
        <taxon>Bacillales</taxon>
        <taxon>Bacillaceae</taxon>
        <taxon>Rossellomorea</taxon>
    </lineage>
</organism>
<dbReference type="Proteomes" id="UP000182062">
    <property type="component" value="Unassembled WGS sequence"/>
</dbReference>
<keyword evidence="3" id="KW-1185">Reference proteome</keyword>
<protein>
    <recommendedName>
        <fullName evidence="1">NERD domain-containing protein</fullName>
    </recommendedName>
</protein>
<feature type="domain" description="NERD" evidence="1">
    <location>
        <begin position="41"/>
        <end position="157"/>
    </location>
</feature>
<comment type="caution">
    <text evidence="2">The sequence shown here is derived from an EMBL/GenBank/DDBJ whole genome shotgun (WGS) entry which is preliminary data.</text>
</comment>
<proteinExistence type="predicted"/>
<evidence type="ECO:0000259" key="1">
    <source>
        <dbReference type="PROSITE" id="PS50965"/>
    </source>
</evidence>
<dbReference type="InterPro" id="IPR011528">
    <property type="entry name" value="NERD"/>
</dbReference>
<dbReference type="EMBL" id="MINN01000074">
    <property type="protein sequence ID" value="OIU72574.1"/>
    <property type="molecule type" value="Genomic_DNA"/>
</dbReference>
<evidence type="ECO:0000313" key="2">
    <source>
        <dbReference type="EMBL" id="OIU72574.1"/>
    </source>
</evidence>
<reference evidence="2 3" key="1">
    <citation type="submission" date="2016-09" db="EMBL/GenBank/DDBJ databases">
        <title>Bacillus aquimaris SAMM genome sequence reveals colonization and biosurfactant production capacities.</title>
        <authorList>
            <person name="Waghmode S.R."/>
            <person name="Suryavanshi M.V."/>
        </authorList>
    </citation>
    <scope>NUCLEOTIDE SEQUENCE [LARGE SCALE GENOMIC DNA]</scope>
    <source>
        <strain evidence="2 3">SAMM</strain>
    </source>
</reference>
<dbReference type="PROSITE" id="PS50965">
    <property type="entry name" value="NERD"/>
    <property type="match status" value="1"/>
</dbReference>
<name>A0A1J6W338_9BACI</name>